<name>A0AA36IEV5_9DINO</name>
<proteinExistence type="predicted"/>
<reference evidence="1" key="1">
    <citation type="submission" date="2023-08" db="EMBL/GenBank/DDBJ databases">
        <authorList>
            <person name="Chen Y."/>
            <person name="Shah S."/>
            <person name="Dougan E. K."/>
            <person name="Thang M."/>
            <person name="Chan C."/>
        </authorList>
    </citation>
    <scope>NUCLEOTIDE SEQUENCE</scope>
</reference>
<dbReference type="InterPro" id="IPR053209">
    <property type="entry name" value="Gramillin-biosynth_MTr"/>
</dbReference>
<accession>A0AA36IEV5</accession>
<dbReference type="InterPro" id="IPR046341">
    <property type="entry name" value="SET_dom_sf"/>
</dbReference>
<dbReference type="Proteomes" id="UP001178507">
    <property type="component" value="Unassembled WGS sequence"/>
</dbReference>
<dbReference type="SUPFAM" id="SSF82199">
    <property type="entry name" value="SET domain"/>
    <property type="match status" value="1"/>
</dbReference>
<gene>
    <name evidence="1" type="ORF">EVOR1521_LOCUS12067</name>
</gene>
<dbReference type="Gene3D" id="2.170.270.10">
    <property type="entry name" value="SET domain"/>
    <property type="match status" value="1"/>
</dbReference>
<protein>
    <recommendedName>
        <fullName evidence="3">SET domain-containing protein</fullName>
    </recommendedName>
</protein>
<organism evidence="1 2">
    <name type="scientific">Effrenium voratum</name>
    <dbReference type="NCBI Taxonomy" id="2562239"/>
    <lineage>
        <taxon>Eukaryota</taxon>
        <taxon>Sar</taxon>
        <taxon>Alveolata</taxon>
        <taxon>Dinophyceae</taxon>
        <taxon>Suessiales</taxon>
        <taxon>Symbiodiniaceae</taxon>
        <taxon>Effrenium</taxon>
    </lineage>
</organism>
<dbReference type="AlphaFoldDB" id="A0AA36IEV5"/>
<dbReference type="PANTHER" id="PTHR47643">
    <property type="entry name" value="TPR DOMAIN PROTEIN (AFU_ORTHOLOGUE AFUA_5G12710)"/>
    <property type="match status" value="1"/>
</dbReference>
<evidence type="ECO:0000313" key="1">
    <source>
        <dbReference type="EMBL" id="CAJ1385463.1"/>
    </source>
</evidence>
<sequence>MSLDCWWHGGITEVCRVPVISAPCPHPATSSRRSQGIGGLVREAGFGCLVGCLARVFWAYGPHGPRRPRGPCTSTFPRAQRSLRRVARAPGSEAEYLQRAWLFDAALAKVEATDAEGPRAVAVRAAALAGLERFAEGREAIQELKDDILLAAEAGIDVAEFLQHCDTLERQSQGDFAFSDVFGAMIEAREAGRGWTSALLPQVPEFTSPSVEVRSLAAGGRGLFAGALAAGDVVLCGLPLVCAPDAALVPALREAADASDRVRGVLELLSDGSEKPVASLEQFCWRAPPENAPKLEDEQLEEISRINGFEFFGSSAVFGAASMSNHSCCPNAHSMAVGDALFVRASRTISEEEVHISYFDVLKPLRAREERTQSWSFQCRCRRCEFERSMPAHLHDTASVDEVESAVAGLEPLEAGWLRASHIVSYKEELEALFPLGEEAMQKRAQLLRAMEVTDPGSFTHVKFAFLDWLGAKSVFGPEDPATQQAMRYCDFVHQVRYGKVPGSALVSLLKRTQQAVQSVGVGEEFCHPTAAPEVSAEDGKTMLLD</sequence>
<comment type="caution">
    <text evidence="1">The sequence shown here is derived from an EMBL/GenBank/DDBJ whole genome shotgun (WGS) entry which is preliminary data.</text>
</comment>
<evidence type="ECO:0000313" key="2">
    <source>
        <dbReference type="Proteomes" id="UP001178507"/>
    </source>
</evidence>
<evidence type="ECO:0008006" key="3">
    <source>
        <dbReference type="Google" id="ProtNLM"/>
    </source>
</evidence>
<keyword evidence="2" id="KW-1185">Reference proteome</keyword>
<dbReference type="PANTHER" id="PTHR47643:SF2">
    <property type="entry name" value="TPR DOMAIN PROTEIN (AFU_ORTHOLOGUE AFUA_5G12710)"/>
    <property type="match status" value="1"/>
</dbReference>
<dbReference type="EMBL" id="CAUJNA010001236">
    <property type="protein sequence ID" value="CAJ1385463.1"/>
    <property type="molecule type" value="Genomic_DNA"/>
</dbReference>
<dbReference type="CDD" id="cd20071">
    <property type="entry name" value="SET_SMYD"/>
    <property type="match status" value="1"/>
</dbReference>